<evidence type="ECO:0000313" key="1">
    <source>
        <dbReference type="EMBL" id="QHT77781.1"/>
    </source>
</evidence>
<dbReference type="AlphaFoldDB" id="A0A6C0HB14"/>
<protein>
    <submittedName>
        <fullName evidence="1">Uncharacterized protein</fullName>
    </submittedName>
</protein>
<organism evidence="1">
    <name type="scientific">viral metagenome</name>
    <dbReference type="NCBI Taxonomy" id="1070528"/>
    <lineage>
        <taxon>unclassified sequences</taxon>
        <taxon>metagenomes</taxon>
        <taxon>organismal metagenomes</taxon>
    </lineage>
</organism>
<reference evidence="1" key="1">
    <citation type="journal article" date="2020" name="Nature">
        <title>Giant virus diversity and host interactions through global metagenomics.</title>
        <authorList>
            <person name="Schulz F."/>
            <person name="Roux S."/>
            <person name="Paez-Espino D."/>
            <person name="Jungbluth S."/>
            <person name="Walsh D.A."/>
            <person name="Denef V.J."/>
            <person name="McMahon K.D."/>
            <person name="Konstantinidis K.T."/>
            <person name="Eloe-Fadrosh E.A."/>
            <person name="Kyrpides N.C."/>
            <person name="Woyke T."/>
        </authorList>
    </citation>
    <scope>NUCLEOTIDE SEQUENCE</scope>
    <source>
        <strain evidence="1">GVMAG-M-3300023179-90</strain>
    </source>
</reference>
<dbReference type="EMBL" id="MN739921">
    <property type="protein sequence ID" value="QHT77781.1"/>
    <property type="molecule type" value="Genomic_DNA"/>
</dbReference>
<accession>A0A6C0HB14</accession>
<name>A0A6C0HB14_9ZZZZ</name>
<proteinExistence type="predicted"/>
<sequence length="408" mass="48822">MSKKYTNILDLLHIFKIGKLEFNTTSKDIVKDLFILFSQGERKYEKISSGLKPQISNMFTKSDEFGYMSIENQNEIVKMKGTQYQYDFSIDSNHFSVVFYTNTMNEVDIQKYIKWVYIWLYIAKTYAKSKCSSELKIYLYLTNLKKKLPKDQGTIGQEHANTGYTMSCKKKNEINIFREEEWFKVLIHESFHAFGLDFSELDNTPYDGSEQILKLFPVASDVNLFETYCEMWAELLNVMFISYFNQTTKTINVYENIDKLIHDVENRIHYERLFSLFQCAKVLYHYKLDYKELYEKTPDAQKERTNKYKEDTNVLSYYIIKSIFMFFIDDYMNWCFDNNKTHTEFFTLQIKQTPESIHKYCKFIENHYKTAQYTSSLLLFENWFRNSKNLNTISPELYNTLRMTVNAA</sequence>